<dbReference type="SMART" id="SM00342">
    <property type="entry name" value="HTH_ARAC"/>
    <property type="match status" value="1"/>
</dbReference>
<evidence type="ECO:0000313" key="5">
    <source>
        <dbReference type="EMBL" id="RKH67886.1"/>
    </source>
</evidence>
<dbReference type="PROSITE" id="PS01124">
    <property type="entry name" value="HTH_ARAC_FAMILY_2"/>
    <property type="match status" value="1"/>
</dbReference>
<dbReference type="GO" id="GO:0003700">
    <property type="term" value="F:DNA-binding transcription factor activity"/>
    <property type="evidence" value="ECO:0007669"/>
    <property type="project" value="InterPro"/>
</dbReference>
<dbReference type="InterPro" id="IPR050204">
    <property type="entry name" value="AraC_XylS_family_regulators"/>
</dbReference>
<dbReference type="InterPro" id="IPR011051">
    <property type="entry name" value="RmlC_Cupin_sf"/>
</dbReference>
<keyword evidence="6" id="KW-1185">Reference proteome</keyword>
<keyword evidence="3" id="KW-0804">Transcription</keyword>
<evidence type="ECO:0000259" key="4">
    <source>
        <dbReference type="PROSITE" id="PS01124"/>
    </source>
</evidence>
<dbReference type="AlphaFoldDB" id="A0A3A8QGS1"/>
<proteinExistence type="predicted"/>
<dbReference type="Pfam" id="PF12833">
    <property type="entry name" value="HTH_18"/>
    <property type="match status" value="1"/>
</dbReference>
<comment type="caution">
    <text evidence="5">The sequence shown here is derived from an EMBL/GenBank/DDBJ whole genome shotgun (WGS) entry which is preliminary data.</text>
</comment>
<dbReference type="PROSITE" id="PS00041">
    <property type="entry name" value="HTH_ARAC_FAMILY_1"/>
    <property type="match status" value="1"/>
</dbReference>
<evidence type="ECO:0000313" key="6">
    <source>
        <dbReference type="Proteomes" id="UP000272888"/>
    </source>
</evidence>
<gene>
    <name evidence="5" type="ORF">D7V93_02105</name>
</gene>
<dbReference type="InterPro" id="IPR032783">
    <property type="entry name" value="AraC_lig"/>
</dbReference>
<organism evidence="5 6">
    <name type="scientific">Corallococcus llansteffanensis</name>
    <dbReference type="NCBI Taxonomy" id="2316731"/>
    <lineage>
        <taxon>Bacteria</taxon>
        <taxon>Pseudomonadati</taxon>
        <taxon>Myxococcota</taxon>
        <taxon>Myxococcia</taxon>
        <taxon>Myxococcales</taxon>
        <taxon>Cystobacterineae</taxon>
        <taxon>Myxococcaceae</taxon>
        <taxon>Corallococcus</taxon>
    </lineage>
</organism>
<reference evidence="6" key="1">
    <citation type="submission" date="2018-09" db="EMBL/GenBank/DDBJ databases">
        <authorList>
            <person name="Livingstone P.G."/>
            <person name="Whitworth D.E."/>
        </authorList>
    </citation>
    <scope>NUCLEOTIDE SEQUENCE [LARGE SCALE GENOMIC DNA]</scope>
    <source>
        <strain evidence="6">CA051B</strain>
    </source>
</reference>
<dbReference type="InterPro" id="IPR018060">
    <property type="entry name" value="HTH_AraC"/>
</dbReference>
<dbReference type="GO" id="GO:0043565">
    <property type="term" value="F:sequence-specific DNA binding"/>
    <property type="evidence" value="ECO:0007669"/>
    <property type="project" value="InterPro"/>
</dbReference>
<keyword evidence="2" id="KW-0238">DNA-binding</keyword>
<dbReference type="Proteomes" id="UP000272888">
    <property type="component" value="Unassembled WGS sequence"/>
</dbReference>
<evidence type="ECO:0000256" key="1">
    <source>
        <dbReference type="ARBA" id="ARBA00023015"/>
    </source>
</evidence>
<accession>A0A3A8QGS1</accession>
<dbReference type="InterPro" id="IPR018062">
    <property type="entry name" value="HTH_AraC-typ_CS"/>
</dbReference>
<evidence type="ECO:0000256" key="3">
    <source>
        <dbReference type="ARBA" id="ARBA00023163"/>
    </source>
</evidence>
<dbReference type="Pfam" id="PF12852">
    <property type="entry name" value="Cupin_6"/>
    <property type="match status" value="1"/>
</dbReference>
<dbReference type="SUPFAM" id="SSF46689">
    <property type="entry name" value="Homeodomain-like"/>
    <property type="match status" value="2"/>
</dbReference>
<dbReference type="InterPro" id="IPR009057">
    <property type="entry name" value="Homeodomain-like_sf"/>
</dbReference>
<name>A0A3A8QGS1_9BACT</name>
<evidence type="ECO:0000256" key="2">
    <source>
        <dbReference type="ARBA" id="ARBA00023125"/>
    </source>
</evidence>
<dbReference type="Gene3D" id="1.10.10.60">
    <property type="entry name" value="Homeodomain-like"/>
    <property type="match status" value="2"/>
</dbReference>
<dbReference type="PANTHER" id="PTHR46796:SF7">
    <property type="entry name" value="ARAC FAMILY TRANSCRIPTIONAL REGULATOR"/>
    <property type="match status" value="1"/>
</dbReference>
<dbReference type="EMBL" id="RAWB01000012">
    <property type="protein sequence ID" value="RKH67886.1"/>
    <property type="molecule type" value="Genomic_DNA"/>
</dbReference>
<keyword evidence="1" id="KW-0805">Transcription regulation</keyword>
<protein>
    <submittedName>
        <fullName evidence="5">AraC family transcriptional regulator</fullName>
    </submittedName>
</protein>
<feature type="domain" description="HTH araC/xylS-type" evidence="4">
    <location>
        <begin position="241"/>
        <end position="339"/>
    </location>
</feature>
<sequence length="354" mass="39064">MSETLDFQSKRLTPVDAWEDGVMIDPSRPEARGGVRMDVLANVLGVTQLGNTMLCQSELLAPWGLDINAHTKTAVHLVQRGVCWLHLEGGEPMRLVPGDLALVGSGVRHFLTDSPHGPVEPWEEALTRMKDRLAAEPPSSTADCTSLLCAAYEFEQDGQHPLLALLPQLIRLHVDSSDDSGQFQALVRLLSHESGRKLPGSEIIIPRLVDSLFVFIVRAWLDSQPVGAGGWFGALRDPQIGRALSLIHESPEQPWTVESLAARVALSRAAFARRFGELVGEPPLKYLTRWRMSLAAKILKTTRESVDEVATRVGYDSTTGFGKAFQRHLRVSPGRYRMDAMPEQAERPRPMAEG</sequence>
<dbReference type="SUPFAM" id="SSF51182">
    <property type="entry name" value="RmlC-like cupins"/>
    <property type="match status" value="1"/>
</dbReference>
<dbReference type="PANTHER" id="PTHR46796">
    <property type="entry name" value="HTH-TYPE TRANSCRIPTIONAL ACTIVATOR RHAS-RELATED"/>
    <property type="match status" value="1"/>
</dbReference>